<evidence type="ECO:0000256" key="2">
    <source>
        <dbReference type="ARBA" id="ARBA00008900"/>
    </source>
</evidence>
<comment type="catalytic activity">
    <reaction evidence="6">
        <text>7,8-dihydroneopterin 3'-triphosphate + H2O = 6-carboxy-5,6,7,8-tetrahydropterin + triphosphate + acetaldehyde + 2 H(+)</text>
        <dbReference type="Rhea" id="RHEA:27966"/>
        <dbReference type="ChEBI" id="CHEBI:15343"/>
        <dbReference type="ChEBI" id="CHEBI:15377"/>
        <dbReference type="ChEBI" id="CHEBI:15378"/>
        <dbReference type="ChEBI" id="CHEBI:18036"/>
        <dbReference type="ChEBI" id="CHEBI:58462"/>
        <dbReference type="ChEBI" id="CHEBI:61032"/>
        <dbReference type="EC" id="4.1.2.50"/>
    </reaction>
</comment>
<comment type="similarity">
    <text evidence="2">Belongs to the PTPS family. QueD subfamily.</text>
</comment>
<evidence type="ECO:0000313" key="8">
    <source>
        <dbReference type="Proteomes" id="UP001234343"/>
    </source>
</evidence>
<comment type="caution">
    <text evidence="7">The sequence shown here is derived from an EMBL/GenBank/DDBJ whole genome shotgun (WGS) entry which is preliminary data.</text>
</comment>
<dbReference type="EMBL" id="JAUCBP010000007">
    <property type="protein sequence ID" value="MDM7861019.1"/>
    <property type="molecule type" value="Genomic_DNA"/>
</dbReference>
<proteinExistence type="inferred from homology"/>
<accession>A0ABT7SYD3</accession>
<sequence>MQLFVNDLTVMDFSYLCPKRGMVGESWIVDVILAGELNEESMIQDFGNVKKDLKRLIDQYVDHKLLVPVESPCTTIIHDETAELVQVNFERIKIAEQQGELVEQDASIYLLCPDEAYAFVYAEEVDMDSVKQYLTDIIATHLPDNVDDITLELRTEVINTPFYHYTHGLKKHEGNCQRIAHGHRSKVIVKTDGEEDFNAENYWATRWSDIYIGTYEDLIAPEELRLQGVDKDFSYAHCFSYEASQGYFELVIAKAESELINQDSTVECLAQHMLHEQQRMEPSKHFTVIAFEGVGKGAIANG</sequence>
<dbReference type="EC" id="4.1.2.50" evidence="3"/>
<evidence type="ECO:0000256" key="4">
    <source>
        <dbReference type="ARBA" id="ARBA00018141"/>
    </source>
</evidence>
<evidence type="ECO:0000256" key="5">
    <source>
        <dbReference type="ARBA" id="ARBA00031449"/>
    </source>
</evidence>
<organism evidence="7 8">
    <name type="scientific">Alteromonas arenosi</name>
    <dbReference type="NCBI Taxonomy" id="3055817"/>
    <lineage>
        <taxon>Bacteria</taxon>
        <taxon>Pseudomonadati</taxon>
        <taxon>Pseudomonadota</taxon>
        <taxon>Gammaproteobacteria</taxon>
        <taxon>Alteromonadales</taxon>
        <taxon>Alteromonadaceae</taxon>
        <taxon>Alteromonas/Salinimonas group</taxon>
        <taxon>Alteromonas</taxon>
    </lineage>
</organism>
<reference evidence="7 8" key="1">
    <citation type="submission" date="2023-06" db="EMBL/GenBank/DDBJ databases">
        <title>Alteromonas sp. ASW11-36 isolated from intertidal sand.</title>
        <authorList>
            <person name="Li Y."/>
        </authorList>
    </citation>
    <scope>NUCLEOTIDE SEQUENCE [LARGE SCALE GENOMIC DNA]</scope>
    <source>
        <strain evidence="7 8">ASW11-36</strain>
    </source>
</reference>
<gene>
    <name evidence="7" type="ORF">QTP81_10455</name>
</gene>
<evidence type="ECO:0000256" key="6">
    <source>
        <dbReference type="ARBA" id="ARBA00048807"/>
    </source>
</evidence>
<evidence type="ECO:0000313" key="7">
    <source>
        <dbReference type="EMBL" id="MDM7861019.1"/>
    </source>
</evidence>
<dbReference type="InterPro" id="IPR038418">
    <property type="entry name" value="6-PTP_synth/QueD_sf"/>
</dbReference>
<evidence type="ECO:0000256" key="1">
    <source>
        <dbReference type="ARBA" id="ARBA00005061"/>
    </source>
</evidence>
<protein>
    <recommendedName>
        <fullName evidence="4">6-carboxy-5,6,7,8-tetrahydropterin synthase</fullName>
        <ecNumber evidence="3">4.1.2.50</ecNumber>
    </recommendedName>
    <alternativeName>
        <fullName evidence="5">Queuosine biosynthesis protein QueD</fullName>
    </alternativeName>
</protein>
<dbReference type="Pfam" id="PF01242">
    <property type="entry name" value="PTPS"/>
    <property type="match status" value="1"/>
</dbReference>
<dbReference type="Proteomes" id="UP001234343">
    <property type="component" value="Unassembled WGS sequence"/>
</dbReference>
<evidence type="ECO:0000256" key="3">
    <source>
        <dbReference type="ARBA" id="ARBA00012982"/>
    </source>
</evidence>
<dbReference type="Gene3D" id="3.30.479.10">
    <property type="entry name" value="6-pyruvoyl tetrahydropterin synthase/QueD"/>
    <property type="match status" value="2"/>
</dbReference>
<dbReference type="InterPro" id="IPR007115">
    <property type="entry name" value="6-PTP_synth/QueD"/>
</dbReference>
<dbReference type="RefSeq" id="WP_289365327.1">
    <property type="nucleotide sequence ID" value="NZ_JAUCBP010000007.1"/>
</dbReference>
<keyword evidence="8" id="KW-1185">Reference proteome</keyword>
<name>A0ABT7SYD3_9ALTE</name>
<comment type="pathway">
    <text evidence="1">Purine metabolism; 7-cyano-7-deazaguanine biosynthesis.</text>
</comment>
<dbReference type="SUPFAM" id="SSF55620">
    <property type="entry name" value="Tetrahydrobiopterin biosynthesis enzymes-like"/>
    <property type="match status" value="2"/>
</dbReference>